<evidence type="ECO:0000313" key="1">
    <source>
        <dbReference type="EMBL" id="NSB17194.1"/>
    </source>
</evidence>
<reference evidence="1" key="1">
    <citation type="submission" date="2020-06" db="EMBL/GenBank/DDBJ databases">
        <title>Genomic insights into acetone-butanol-ethanol (ABE) fermentation by sequencing solventogenic clostridia strains.</title>
        <authorList>
            <person name="Brown S."/>
        </authorList>
    </citation>
    <scope>NUCLEOTIDE SEQUENCE</scope>
    <source>
        <strain evidence="1">DJ123</strain>
    </source>
</reference>
<name>A0AAE5LSI8_CLOBE</name>
<dbReference type="Proteomes" id="UP000822184">
    <property type="component" value="Unassembled WGS sequence"/>
</dbReference>
<evidence type="ECO:0000313" key="2">
    <source>
        <dbReference type="Proteomes" id="UP000822184"/>
    </source>
</evidence>
<organism evidence="1 2">
    <name type="scientific">Clostridium beijerinckii</name>
    <name type="common">Clostridium MP</name>
    <dbReference type="NCBI Taxonomy" id="1520"/>
    <lineage>
        <taxon>Bacteria</taxon>
        <taxon>Bacillati</taxon>
        <taxon>Bacillota</taxon>
        <taxon>Clostridia</taxon>
        <taxon>Eubacteriales</taxon>
        <taxon>Clostridiaceae</taxon>
        <taxon>Clostridium</taxon>
    </lineage>
</organism>
<sequence length="51" mass="5851">MRCSKGSKLVRINLPQSHGSYINGKPMMVKTDRVVSANIGRLDKMRRRYNS</sequence>
<gene>
    <name evidence="1" type="ORF">BCD95_005453</name>
</gene>
<dbReference type="InterPro" id="IPR025460">
    <property type="entry name" value="DUF4280"/>
</dbReference>
<protein>
    <submittedName>
        <fullName evidence="1">Uncharacterized protein</fullName>
    </submittedName>
</protein>
<dbReference type="EMBL" id="JABTDW010000001">
    <property type="protein sequence ID" value="NSB17194.1"/>
    <property type="molecule type" value="Genomic_DNA"/>
</dbReference>
<dbReference type="Pfam" id="PF14107">
    <property type="entry name" value="DUF4280"/>
    <property type="match status" value="1"/>
</dbReference>
<comment type="caution">
    <text evidence="1">The sequence shown here is derived from an EMBL/GenBank/DDBJ whole genome shotgun (WGS) entry which is preliminary data.</text>
</comment>
<proteinExistence type="predicted"/>
<dbReference type="AlphaFoldDB" id="A0AAE5LSI8"/>
<accession>A0AAE5LSI8</accession>